<evidence type="ECO:0000256" key="2">
    <source>
        <dbReference type="ARBA" id="ARBA00022519"/>
    </source>
</evidence>
<dbReference type="Pfam" id="PF00672">
    <property type="entry name" value="HAMP"/>
    <property type="match status" value="1"/>
</dbReference>
<dbReference type="InterPro" id="IPR000727">
    <property type="entry name" value="T_SNARE_dom"/>
</dbReference>
<dbReference type="GO" id="GO:0005886">
    <property type="term" value="C:plasma membrane"/>
    <property type="evidence" value="ECO:0007669"/>
    <property type="project" value="UniProtKB-SubCell"/>
</dbReference>
<sequence>MLVLIALAGNKIWELRRTSGAAEQIAEIIGLAPAISGLVHELQKERGTSVGYVSSAGKAFADAVPARRAATDAALLRFRQQTAAKGGLLGDAVLAQPLARANAALSALGDKRQMIDKFASAVPDVAGYYTAMIGDLLAIVENVARANDYGRVIQSVIAYSALLQAKEHAGQERAFGAAGFGAGQFSSQIHTRFVQLGAMQETYFSVFTKFADSAHKAELARELGGKSSGDVAALRNRAYALPFGGPLEGVTGPQWFNASTQRIDGLKNIEDRVAADIVAAATSLAESGTTAFWWLSALIAGLIVVTILVTFGVARSIAAPIGRLVAAMGRVARNDTSVEIVDRHRKDEIGEMAGAVDIFRQNAVERLRLERSGQAERDKERQRQANIDRLVGRFRGALANMLSSVDHQAGQMKTTAAKLNEVSRQSNTEVDQANAASQSAAGDVRSVSEATEELANSIREISTQTHRATTLVAAAAETAVATDRNVSSLAAAAEQIGNVVSLIRDIAEQTNLLALNATIEAARAGELGKGFAVVAAEVKALASQTAKATQDISEQINGVQNYTRSAVSSIREISDAVAEINQVTTSIASAVEEQQASTQEIAKSLQSAFNGSGVVTRSLDGVSTTVSETAQEAEIVQDVAEKLNIATVDLAAFIDKFIIEVSTDIDDRRRSLRTKMSEAIVINGAGKRMNSAIVDVSETGARIIASPGMQVGDEISLELSDSRTIAGTVVRLTGEHAGIRFATRISDTDWLQQAA</sequence>
<evidence type="ECO:0000256" key="6">
    <source>
        <dbReference type="SAM" id="MobiDB-lite"/>
    </source>
</evidence>
<evidence type="ECO:0008006" key="13">
    <source>
        <dbReference type="Google" id="ProtNLM"/>
    </source>
</evidence>
<feature type="compositionally biased region" description="Polar residues" evidence="6">
    <location>
        <begin position="422"/>
        <end position="440"/>
    </location>
</feature>
<dbReference type="Pfam" id="PF00015">
    <property type="entry name" value="MCPsignal"/>
    <property type="match status" value="1"/>
</dbReference>
<evidence type="ECO:0000256" key="3">
    <source>
        <dbReference type="ARBA" id="ARBA00023224"/>
    </source>
</evidence>
<feature type="domain" description="Methyl-accepting transducer" evidence="8">
    <location>
        <begin position="408"/>
        <end position="644"/>
    </location>
</feature>
<dbReference type="PROSITE" id="PS50885">
    <property type="entry name" value="HAMP"/>
    <property type="match status" value="1"/>
</dbReference>
<dbReference type="Pfam" id="PF07238">
    <property type="entry name" value="PilZ"/>
    <property type="match status" value="1"/>
</dbReference>
<comment type="caution">
    <text evidence="11">The sequence shown here is derived from an EMBL/GenBank/DDBJ whole genome shotgun (WGS) entry which is preliminary data.</text>
</comment>
<dbReference type="InterPro" id="IPR013587">
    <property type="entry name" value="Nitrate/nitrite_sensing"/>
</dbReference>
<dbReference type="InterPro" id="IPR003660">
    <property type="entry name" value="HAMP_dom"/>
</dbReference>
<keyword evidence="2" id="KW-1003">Cell membrane</keyword>
<keyword evidence="7" id="KW-1133">Transmembrane helix</keyword>
<dbReference type="InterPro" id="IPR004089">
    <property type="entry name" value="MCPsignal_dom"/>
</dbReference>
<dbReference type="Gene3D" id="1.10.287.950">
    <property type="entry name" value="Methyl-accepting chemotaxis protein"/>
    <property type="match status" value="1"/>
</dbReference>
<evidence type="ECO:0000256" key="4">
    <source>
        <dbReference type="ARBA" id="ARBA00029447"/>
    </source>
</evidence>
<dbReference type="InterPro" id="IPR009875">
    <property type="entry name" value="PilZ_domain"/>
</dbReference>
<evidence type="ECO:0000256" key="1">
    <source>
        <dbReference type="ARBA" id="ARBA00004429"/>
    </source>
</evidence>
<dbReference type="GO" id="GO:0035438">
    <property type="term" value="F:cyclic-di-GMP binding"/>
    <property type="evidence" value="ECO:0007669"/>
    <property type="project" value="InterPro"/>
</dbReference>
<evidence type="ECO:0000256" key="7">
    <source>
        <dbReference type="SAM" id="Phobius"/>
    </source>
</evidence>
<accession>A0A1W9HXL9</accession>
<comment type="subcellular location">
    <subcellularLocation>
        <location evidence="1">Cell inner membrane</location>
        <topology evidence="1">Multi-pass membrane protein</topology>
    </subcellularLocation>
</comment>
<dbReference type="PROSITE" id="PS50111">
    <property type="entry name" value="CHEMOTAXIS_TRANSDUC_2"/>
    <property type="match status" value="1"/>
</dbReference>
<dbReference type="Gene3D" id="2.40.10.220">
    <property type="entry name" value="predicted glycosyltransferase like domains"/>
    <property type="match status" value="1"/>
</dbReference>
<dbReference type="PROSITE" id="PS50192">
    <property type="entry name" value="T_SNARE"/>
    <property type="match status" value="1"/>
</dbReference>
<dbReference type="SMART" id="SM00283">
    <property type="entry name" value="MA"/>
    <property type="match status" value="1"/>
</dbReference>
<evidence type="ECO:0000256" key="5">
    <source>
        <dbReference type="PROSITE-ProRule" id="PRU00284"/>
    </source>
</evidence>
<feature type="region of interest" description="Disordered" evidence="6">
    <location>
        <begin position="422"/>
        <end position="448"/>
    </location>
</feature>
<feature type="domain" description="HAMP" evidence="10">
    <location>
        <begin position="315"/>
        <end position="368"/>
    </location>
</feature>
<comment type="similarity">
    <text evidence="4">Belongs to the methyl-accepting chemotaxis (MCP) protein family.</text>
</comment>
<evidence type="ECO:0000259" key="8">
    <source>
        <dbReference type="PROSITE" id="PS50111"/>
    </source>
</evidence>
<feature type="domain" description="T-SNARE coiled-coil homology" evidence="9">
    <location>
        <begin position="560"/>
        <end position="622"/>
    </location>
</feature>
<dbReference type="SMART" id="SM00304">
    <property type="entry name" value="HAMP"/>
    <property type="match status" value="2"/>
</dbReference>
<dbReference type="SUPFAM" id="SSF58104">
    <property type="entry name" value="Methyl-accepting chemotaxis protein (MCP) signaling domain"/>
    <property type="match status" value="1"/>
</dbReference>
<gene>
    <name evidence="11" type="ORF">A4S15_09310</name>
</gene>
<proteinExistence type="inferred from homology"/>
<evidence type="ECO:0000313" key="11">
    <source>
        <dbReference type="EMBL" id="OQW52021.1"/>
    </source>
</evidence>
<name>A0A1W9HXL9_9HYPH</name>
<dbReference type="PANTHER" id="PTHR32089">
    <property type="entry name" value="METHYL-ACCEPTING CHEMOTAXIS PROTEIN MCPB"/>
    <property type="match status" value="1"/>
</dbReference>
<dbReference type="Proteomes" id="UP000192872">
    <property type="component" value="Unassembled WGS sequence"/>
</dbReference>
<keyword evidence="2" id="KW-0997">Cell inner membrane</keyword>
<dbReference type="AlphaFoldDB" id="A0A1W9HXL9"/>
<keyword evidence="7" id="KW-0812">Transmembrane</keyword>
<evidence type="ECO:0000259" key="9">
    <source>
        <dbReference type="PROSITE" id="PS50192"/>
    </source>
</evidence>
<evidence type="ECO:0000313" key="12">
    <source>
        <dbReference type="Proteomes" id="UP000192872"/>
    </source>
</evidence>
<protein>
    <recommendedName>
        <fullName evidence="13">Chemotaxis protein</fullName>
    </recommendedName>
</protein>
<dbReference type="EMBL" id="LWDL01000016">
    <property type="protein sequence ID" value="OQW52021.1"/>
    <property type="molecule type" value="Genomic_DNA"/>
</dbReference>
<dbReference type="Pfam" id="PF08376">
    <property type="entry name" value="NIT"/>
    <property type="match status" value="1"/>
</dbReference>
<dbReference type="SUPFAM" id="SSF141371">
    <property type="entry name" value="PilZ domain-like"/>
    <property type="match status" value="1"/>
</dbReference>
<feature type="transmembrane region" description="Helical" evidence="7">
    <location>
        <begin position="291"/>
        <end position="314"/>
    </location>
</feature>
<keyword evidence="3 5" id="KW-0807">Transducer</keyword>
<evidence type="ECO:0000259" key="10">
    <source>
        <dbReference type="PROSITE" id="PS50885"/>
    </source>
</evidence>
<keyword evidence="7" id="KW-0472">Membrane</keyword>
<dbReference type="PANTHER" id="PTHR32089:SF112">
    <property type="entry name" value="LYSOZYME-LIKE PROTEIN-RELATED"/>
    <property type="match status" value="1"/>
</dbReference>
<organism evidence="11 12">
    <name type="scientific">Candidatus Raskinella chloraquaticus</name>
    <dbReference type="NCBI Taxonomy" id="1951219"/>
    <lineage>
        <taxon>Bacteria</taxon>
        <taxon>Pseudomonadati</taxon>
        <taxon>Pseudomonadota</taxon>
        <taxon>Alphaproteobacteria</taxon>
        <taxon>Hyphomicrobiales</taxon>
        <taxon>Phreatobacteraceae</taxon>
        <taxon>Candidatus Raskinella</taxon>
    </lineage>
</organism>
<dbReference type="Gene3D" id="6.10.340.10">
    <property type="match status" value="1"/>
</dbReference>
<dbReference type="CDD" id="cd06225">
    <property type="entry name" value="HAMP"/>
    <property type="match status" value="1"/>
</dbReference>
<dbReference type="GO" id="GO:0007165">
    <property type="term" value="P:signal transduction"/>
    <property type="evidence" value="ECO:0007669"/>
    <property type="project" value="UniProtKB-KW"/>
</dbReference>
<reference evidence="11 12" key="1">
    <citation type="journal article" date="2017" name="Water Res.">
        <title>Comammox in drinking water systems.</title>
        <authorList>
            <person name="Wang Y."/>
            <person name="Ma L."/>
            <person name="Mao Y."/>
            <person name="Jiang X."/>
            <person name="Xia Y."/>
            <person name="Yu K."/>
            <person name="Li B."/>
            <person name="Zhang T."/>
        </authorList>
    </citation>
    <scope>NUCLEOTIDE SEQUENCE [LARGE SCALE GENOMIC DNA]</scope>
    <source>
        <strain evidence="11">SG_bin8</strain>
    </source>
</reference>
<dbReference type="STRING" id="1827387.A4S15_09310"/>